<name>A0A8K0I395_COCNU</name>
<dbReference type="Proteomes" id="UP000797356">
    <property type="component" value="Chromosome 3"/>
</dbReference>
<comment type="caution">
    <text evidence="2">The sequence shown here is derived from an EMBL/GenBank/DDBJ whole genome shotgun (WGS) entry which is preliminary data.</text>
</comment>
<proteinExistence type="predicted"/>
<reference evidence="2" key="1">
    <citation type="journal article" date="2017" name="Gigascience">
        <title>The genome draft of coconut (Cocos nucifera).</title>
        <authorList>
            <person name="Xiao Y."/>
            <person name="Xu P."/>
            <person name="Fan H."/>
            <person name="Baudouin L."/>
            <person name="Xia W."/>
            <person name="Bocs S."/>
            <person name="Xu J."/>
            <person name="Li Q."/>
            <person name="Guo A."/>
            <person name="Zhou L."/>
            <person name="Li J."/>
            <person name="Wu Y."/>
            <person name="Ma Z."/>
            <person name="Armero A."/>
            <person name="Issali A.E."/>
            <person name="Liu N."/>
            <person name="Peng M."/>
            <person name="Yang Y."/>
        </authorList>
    </citation>
    <scope>NUCLEOTIDE SEQUENCE</scope>
    <source>
        <tissue evidence="2">Spear leaf of Hainan Tall coconut</tissue>
    </source>
</reference>
<dbReference type="EMBL" id="CM017874">
    <property type="protein sequence ID" value="KAG1335025.1"/>
    <property type="molecule type" value="Genomic_DNA"/>
</dbReference>
<evidence type="ECO:0000256" key="1">
    <source>
        <dbReference type="SAM" id="MobiDB-lite"/>
    </source>
</evidence>
<dbReference type="AlphaFoldDB" id="A0A8K0I395"/>
<sequence>MSSSCRLRRQLRPLHVPGLPSRLPRPPASSSSAFPPSTPTTSSAPSPTPTARPTPATSTTTIPRAVSPTPASSSTISRFEWCPLFLGQREENDDMIRSVNYASPPRESSSQWVRSGAAQFAEKQ</sequence>
<feature type="region of interest" description="Disordered" evidence="1">
    <location>
        <begin position="1"/>
        <end position="75"/>
    </location>
</feature>
<gene>
    <name evidence="2" type="ORF">COCNU_03G011440</name>
</gene>
<feature type="compositionally biased region" description="Basic residues" evidence="1">
    <location>
        <begin position="1"/>
        <end position="12"/>
    </location>
</feature>
<evidence type="ECO:0000313" key="2">
    <source>
        <dbReference type="EMBL" id="KAG1335025.1"/>
    </source>
</evidence>
<accession>A0A8K0I395</accession>
<protein>
    <submittedName>
        <fullName evidence="2">Uncharacterized protein</fullName>
    </submittedName>
</protein>
<feature type="region of interest" description="Disordered" evidence="1">
    <location>
        <begin position="100"/>
        <end position="124"/>
    </location>
</feature>
<organism evidence="2 3">
    <name type="scientific">Cocos nucifera</name>
    <name type="common">Coconut palm</name>
    <dbReference type="NCBI Taxonomy" id="13894"/>
    <lineage>
        <taxon>Eukaryota</taxon>
        <taxon>Viridiplantae</taxon>
        <taxon>Streptophyta</taxon>
        <taxon>Embryophyta</taxon>
        <taxon>Tracheophyta</taxon>
        <taxon>Spermatophyta</taxon>
        <taxon>Magnoliopsida</taxon>
        <taxon>Liliopsida</taxon>
        <taxon>Arecaceae</taxon>
        <taxon>Arecoideae</taxon>
        <taxon>Cocoseae</taxon>
        <taxon>Attaleinae</taxon>
        <taxon>Cocos</taxon>
    </lineage>
</organism>
<feature type="compositionally biased region" description="Low complexity" evidence="1">
    <location>
        <begin position="28"/>
        <end position="45"/>
    </location>
</feature>
<evidence type="ECO:0000313" key="3">
    <source>
        <dbReference type="Proteomes" id="UP000797356"/>
    </source>
</evidence>
<feature type="compositionally biased region" description="Low complexity" evidence="1">
    <location>
        <begin position="53"/>
        <end position="65"/>
    </location>
</feature>
<reference evidence="2" key="2">
    <citation type="submission" date="2019-07" db="EMBL/GenBank/DDBJ databases">
        <authorList>
            <person name="Yang Y."/>
            <person name="Bocs S."/>
            <person name="Baudouin L."/>
        </authorList>
    </citation>
    <scope>NUCLEOTIDE SEQUENCE</scope>
    <source>
        <tissue evidence="2">Spear leaf of Hainan Tall coconut</tissue>
    </source>
</reference>
<keyword evidence="3" id="KW-1185">Reference proteome</keyword>